<gene>
    <name evidence="1" type="ORF">RGI145_01315</name>
</gene>
<evidence type="ECO:0000313" key="1">
    <source>
        <dbReference type="EMBL" id="APT55951.1"/>
    </source>
</evidence>
<name>A0A1L7AB22_9PROT</name>
<protein>
    <submittedName>
        <fullName evidence="1">Enoyl-CoA hydratase</fullName>
    </submittedName>
</protein>
<dbReference type="CDD" id="cd06558">
    <property type="entry name" value="crotonase-like"/>
    <property type="match status" value="1"/>
</dbReference>
<dbReference type="RefSeq" id="WP_075796909.1">
    <property type="nucleotide sequence ID" value="NZ_CP015583.1"/>
</dbReference>
<dbReference type="GO" id="GO:0006635">
    <property type="term" value="P:fatty acid beta-oxidation"/>
    <property type="evidence" value="ECO:0007669"/>
    <property type="project" value="TreeGrafter"/>
</dbReference>
<dbReference type="AlphaFoldDB" id="A0A1L7AB22"/>
<dbReference type="EMBL" id="CP015583">
    <property type="protein sequence ID" value="APT55951.1"/>
    <property type="molecule type" value="Genomic_DNA"/>
</dbReference>
<proteinExistence type="predicted"/>
<accession>A0A1L7AB22</accession>
<dbReference type="eggNOG" id="COG1024">
    <property type="taxonomic scope" value="Bacteria"/>
</dbReference>
<dbReference type="Gene3D" id="3.90.226.10">
    <property type="entry name" value="2-enoyl-CoA Hydratase, Chain A, domain 1"/>
    <property type="match status" value="1"/>
</dbReference>
<dbReference type="PANTHER" id="PTHR11941:SF54">
    <property type="entry name" value="ENOYL-COA HYDRATASE, MITOCHONDRIAL"/>
    <property type="match status" value="1"/>
</dbReference>
<dbReference type="Proteomes" id="UP000185494">
    <property type="component" value="Chromosome 1"/>
</dbReference>
<sequence length="330" mass="36447">MTYFPTTSFSNPSSFSKPPVQHQLVSARMEVQGLSPVTADGSLVLDKDFADIRVRLDAEARTFWCRLTPQGRPCVSPGVLRDLTEMQADVTRWLAQAGDEKRPFDYFVVASGIPGIFNMGGDLKLFAEAVRKEQRVLLQHYAHRCIDVVYNNLVSYSAPVVTIALVQGDALGGGFETALSCNLIAAERGTKFGLPEVLFNLFPGMGAYSLIARRIGAVQAERMILSGRIYTAEELHELGLVDMLLTPGQGDEELRQYIAGQGRRHNAMQAVFRARHIAAPVTLKELRDIVDVWVDAAMRLSPADLRKMERLAAAQERRTSRDRGIGIAAE</sequence>
<dbReference type="KEGG" id="rgi:RGI145_01315"/>
<evidence type="ECO:0000313" key="2">
    <source>
        <dbReference type="Proteomes" id="UP000185494"/>
    </source>
</evidence>
<dbReference type="PANTHER" id="PTHR11941">
    <property type="entry name" value="ENOYL-COA HYDRATASE-RELATED"/>
    <property type="match status" value="1"/>
</dbReference>
<dbReference type="NCBIfam" id="NF006452">
    <property type="entry name" value="PRK08788.1"/>
    <property type="match status" value="1"/>
</dbReference>
<dbReference type="InterPro" id="IPR029045">
    <property type="entry name" value="ClpP/crotonase-like_dom_sf"/>
</dbReference>
<dbReference type="InterPro" id="IPR001753">
    <property type="entry name" value="Enoyl-CoA_hydra/iso"/>
</dbReference>
<reference evidence="1 2" key="1">
    <citation type="submission" date="2016-05" db="EMBL/GenBank/DDBJ databases">
        <title>Complete Genome and Methylome Analysis of Psychrotrophic Bacterial Isolates from Antarctic Lake Untersee.</title>
        <authorList>
            <person name="Fomenkov A."/>
            <person name="Akimov V.N."/>
            <person name="Vasilyeva L.V."/>
            <person name="Andersen D."/>
            <person name="Vincze T."/>
            <person name="Roberts R.J."/>
        </authorList>
    </citation>
    <scope>NUCLEOTIDE SEQUENCE [LARGE SCALE GENOMIC DNA]</scope>
    <source>
        <strain evidence="1 2">U14-5</strain>
    </source>
</reference>
<dbReference type="GO" id="GO:0003824">
    <property type="term" value="F:catalytic activity"/>
    <property type="evidence" value="ECO:0007669"/>
    <property type="project" value="UniProtKB-ARBA"/>
</dbReference>
<dbReference type="Pfam" id="PF00378">
    <property type="entry name" value="ECH_1"/>
    <property type="match status" value="1"/>
</dbReference>
<dbReference type="SUPFAM" id="SSF52096">
    <property type="entry name" value="ClpP/crotonase"/>
    <property type="match status" value="1"/>
</dbReference>
<organism evidence="1 2">
    <name type="scientific">Roseomonas gilardii</name>
    <dbReference type="NCBI Taxonomy" id="257708"/>
    <lineage>
        <taxon>Bacteria</taxon>
        <taxon>Pseudomonadati</taxon>
        <taxon>Pseudomonadota</taxon>
        <taxon>Alphaproteobacteria</taxon>
        <taxon>Acetobacterales</taxon>
        <taxon>Roseomonadaceae</taxon>
        <taxon>Roseomonas</taxon>
    </lineage>
</organism>
<dbReference type="Gene3D" id="6.20.390.30">
    <property type="match status" value="1"/>
</dbReference>
<dbReference type="STRING" id="257708.RGI145_01315"/>